<keyword evidence="13" id="KW-1185">Reference proteome</keyword>
<keyword evidence="4 10" id="KW-1003">Cell membrane</keyword>
<keyword evidence="8 10" id="KW-0472">Membrane</keyword>
<comment type="subunit">
    <text evidence="10">Associates with subunits I, II and III to form cytochrome c oxidase.</text>
</comment>
<protein>
    <recommendedName>
        <fullName evidence="10">Cytochrome c oxidase polypeptide 4</fullName>
        <ecNumber evidence="10">7.1.1.9</ecNumber>
    </recommendedName>
    <alternativeName>
        <fullName evidence="10">Cytochrome aa3 subunit 4</fullName>
    </alternativeName>
    <alternativeName>
        <fullName evidence="10">Cytochrome c oxidase polypeptide IV</fullName>
    </alternativeName>
</protein>
<gene>
    <name evidence="12" type="ORF">FB566_4758</name>
</gene>
<comment type="caution">
    <text evidence="12">The sequence shown here is derived from an EMBL/GenBank/DDBJ whole genome shotgun (WGS) entry which is preliminary data.</text>
</comment>
<dbReference type="RefSeq" id="WP_142044243.1">
    <property type="nucleotide sequence ID" value="NZ_JBHTGS010000002.1"/>
</dbReference>
<evidence type="ECO:0000256" key="2">
    <source>
        <dbReference type="ARBA" id="ARBA00004651"/>
    </source>
</evidence>
<dbReference type="EC" id="7.1.1.9" evidence="10"/>
<keyword evidence="7 11" id="KW-1133">Transmembrane helix</keyword>
<dbReference type="Pfam" id="PF12270">
    <property type="entry name" value="Cyt_c_ox_IV"/>
    <property type="match status" value="1"/>
</dbReference>
<proteinExistence type="inferred from homology"/>
<dbReference type="GO" id="GO:0004129">
    <property type="term" value="F:cytochrome-c oxidase activity"/>
    <property type="evidence" value="ECO:0007669"/>
    <property type="project" value="UniProtKB-EC"/>
</dbReference>
<comment type="function">
    <text evidence="1 10">Part of cytochrome c oxidase, its function is unknown.</text>
</comment>
<sequence>MKTEARLFVVVTFTLYAFAALYGWWTWYDSPVGQMEVIGFTALLLSATLCGMVWGFLAFVARRLDPRPEDRADGEIAEAAGEVGFFSPGSYWPFGIAASATLVGIGIVFWMPWLIALGFISVILTACGLLFEYYTGARRLGPQ</sequence>
<dbReference type="PIRSF" id="PIRSF017385">
    <property type="entry name" value="CtaF"/>
    <property type="match status" value="1"/>
</dbReference>
<dbReference type="Proteomes" id="UP000317043">
    <property type="component" value="Unassembled WGS sequence"/>
</dbReference>
<dbReference type="InterPro" id="IPR021050">
    <property type="entry name" value="Cyt_c_oxidase_su4_actinobac"/>
</dbReference>
<reference evidence="12 13" key="1">
    <citation type="submission" date="2019-06" db="EMBL/GenBank/DDBJ databases">
        <title>Sequencing the genomes of 1000 actinobacteria strains.</title>
        <authorList>
            <person name="Klenk H.-P."/>
        </authorList>
    </citation>
    <scope>NUCLEOTIDE SEQUENCE [LARGE SCALE GENOMIC DNA]</scope>
    <source>
        <strain evidence="12 13">DSM 45928</strain>
    </source>
</reference>
<feature type="transmembrane region" description="Helical" evidence="11">
    <location>
        <begin position="7"/>
        <end position="25"/>
    </location>
</feature>
<dbReference type="GO" id="GO:0005886">
    <property type="term" value="C:plasma membrane"/>
    <property type="evidence" value="ECO:0007669"/>
    <property type="project" value="UniProtKB-SubCell"/>
</dbReference>
<evidence type="ECO:0000313" key="13">
    <source>
        <dbReference type="Proteomes" id="UP000317043"/>
    </source>
</evidence>
<evidence type="ECO:0000313" key="12">
    <source>
        <dbReference type="EMBL" id="TQL79157.1"/>
    </source>
</evidence>
<dbReference type="GO" id="GO:0022900">
    <property type="term" value="P:electron transport chain"/>
    <property type="evidence" value="ECO:0007669"/>
    <property type="project" value="InterPro"/>
</dbReference>
<evidence type="ECO:0000256" key="10">
    <source>
        <dbReference type="PIRNR" id="PIRNR017385"/>
    </source>
</evidence>
<comment type="similarity">
    <text evidence="3 10">Belongs to the cytochrome c oxidase bacterial subunit CtaF family.</text>
</comment>
<keyword evidence="5 11" id="KW-0812">Transmembrane</keyword>
<organism evidence="12 13">
    <name type="scientific">Stackebrandtia endophytica</name>
    <dbReference type="NCBI Taxonomy" id="1496996"/>
    <lineage>
        <taxon>Bacteria</taxon>
        <taxon>Bacillati</taxon>
        <taxon>Actinomycetota</taxon>
        <taxon>Actinomycetes</taxon>
        <taxon>Glycomycetales</taxon>
        <taxon>Glycomycetaceae</taxon>
        <taxon>Stackebrandtia</taxon>
    </lineage>
</organism>
<dbReference type="EMBL" id="VFOW01000001">
    <property type="protein sequence ID" value="TQL79157.1"/>
    <property type="molecule type" value="Genomic_DNA"/>
</dbReference>
<evidence type="ECO:0000256" key="3">
    <source>
        <dbReference type="ARBA" id="ARBA00006870"/>
    </source>
</evidence>
<dbReference type="OrthoDB" id="5244617at2"/>
<feature type="transmembrane region" description="Helical" evidence="11">
    <location>
        <begin position="91"/>
        <end position="109"/>
    </location>
</feature>
<dbReference type="InParanoid" id="A0A543B2U3"/>
<evidence type="ECO:0000256" key="11">
    <source>
        <dbReference type="SAM" id="Phobius"/>
    </source>
</evidence>
<name>A0A543B2U3_9ACTN</name>
<keyword evidence="6 10" id="KW-1278">Translocase</keyword>
<feature type="transmembrane region" description="Helical" evidence="11">
    <location>
        <begin position="115"/>
        <end position="134"/>
    </location>
</feature>
<accession>A0A543B2U3</accession>
<evidence type="ECO:0000256" key="1">
    <source>
        <dbReference type="ARBA" id="ARBA00002536"/>
    </source>
</evidence>
<evidence type="ECO:0000256" key="9">
    <source>
        <dbReference type="ARBA" id="ARBA00047816"/>
    </source>
</evidence>
<feature type="transmembrane region" description="Helical" evidence="11">
    <location>
        <begin position="37"/>
        <end position="61"/>
    </location>
</feature>
<evidence type="ECO:0000256" key="5">
    <source>
        <dbReference type="ARBA" id="ARBA00022692"/>
    </source>
</evidence>
<comment type="catalytic activity">
    <reaction evidence="9 10">
        <text>4 Fe(II)-[cytochrome c] + O2 + 8 H(+)(in) = 4 Fe(III)-[cytochrome c] + 2 H2O + 4 H(+)(out)</text>
        <dbReference type="Rhea" id="RHEA:11436"/>
        <dbReference type="Rhea" id="RHEA-COMP:10350"/>
        <dbReference type="Rhea" id="RHEA-COMP:14399"/>
        <dbReference type="ChEBI" id="CHEBI:15377"/>
        <dbReference type="ChEBI" id="CHEBI:15378"/>
        <dbReference type="ChEBI" id="CHEBI:15379"/>
        <dbReference type="ChEBI" id="CHEBI:29033"/>
        <dbReference type="ChEBI" id="CHEBI:29034"/>
        <dbReference type="EC" id="7.1.1.9"/>
    </reaction>
</comment>
<evidence type="ECO:0000256" key="4">
    <source>
        <dbReference type="ARBA" id="ARBA00022475"/>
    </source>
</evidence>
<evidence type="ECO:0000256" key="6">
    <source>
        <dbReference type="ARBA" id="ARBA00022967"/>
    </source>
</evidence>
<dbReference type="AlphaFoldDB" id="A0A543B2U3"/>
<evidence type="ECO:0000256" key="7">
    <source>
        <dbReference type="ARBA" id="ARBA00022989"/>
    </source>
</evidence>
<evidence type="ECO:0000256" key="8">
    <source>
        <dbReference type="ARBA" id="ARBA00023136"/>
    </source>
</evidence>
<comment type="subcellular location">
    <subcellularLocation>
        <location evidence="2">Cell membrane</location>
        <topology evidence="2">Multi-pass membrane protein</topology>
    </subcellularLocation>
</comment>